<evidence type="ECO:0000313" key="3">
    <source>
        <dbReference type="Proteomes" id="UP000325081"/>
    </source>
</evidence>
<evidence type="ECO:0000313" key="2">
    <source>
        <dbReference type="EMBL" id="GER26418.1"/>
    </source>
</evidence>
<protein>
    <submittedName>
        <fullName evidence="2">Isoleucine--tRNA ligase</fullName>
    </submittedName>
</protein>
<keyword evidence="2" id="KW-0436">Ligase</keyword>
<dbReference type="GO" id="GO:0016874">
    <property type="term" value="F:ligase activity"/>
    <property type="evidence" value="ECO:0007669"/>
    <property type="project" value="UniProtKB-KW"/>
</dbReference>
<name>A0A5A7P1S3_STRAF</name>
<gene>
    <name evidence="2" type="ORF">STAS_02066</name>
</gene>
<comment type="caution">
    <text evidence="2">The sequence shown here is derived from an EMBL/GenBank/DDBJ whole genome shotgun (WGS) entry which is preliminary data.</text>
</comment>
<dbReference type="AlphaFoldDB" id="A0A5A7P1S3"/>
<keyword evidence="3" id="KW-1185">Reference proteome</keyword>
<accession>A0A5A7P1S3</accession>
<sequence length="268" mass="29419">ALERHETYLSISAKLIASSMPGIEFVKSDINPSVSEPPLSSFSTLGSTSYIMQFFINHTKPNNQNPTVTRETMNKQTNNFDFLTIAYKFENPVTRVGLFVNLCWNASLRLWAGSVEIMSTEDLTLASKMARIELHVVFPTPPLPPTNTHLSVSCSIMFCTVPSGGSSTGSIDPKCRQPEADCVITAGTSQKKKLYVECADYLMIFFPVGILTSGLLLSLSLVTCLVDRLTTLAGTRTWSLGRRVDGHSLAYEVARWADGHPRGLAYDA</sequence>
<dbReference type="EMBL" id="BKCP01001113">
    <property type="protein sequence ID" value="GER26418.1"/>
    <property type="molecule type" value="Genomic_DNA"/>
</dbReference>
<reference evidence="3" key="1">
    <citation type="journal article" date="2019" name="Curr. Biol.">
        <title>Genome Sequence of Striga asiatica Provides Insight into the Evolution of Plant Parasitism.</title>
        <authorList>
            <person name="Yoshida S."/>
            <person name="Kim S."/>
            <person name="Wafula E.K."/>
            <person name="Tanskanen J."/>
            <person name="Kim Y.M."/>
            <person name="Honaas L."/>
            <person name="Yang Z."/>
            <person name="Spallek T."/>
            <person name="Conn C.E."/>
            <person name="Ichihashi Y."/>
            <person name="Cheong K."/>
            <person name="Cui S."/>
            <person name="Der J.P."/>
            <person name="Gundlach H."/>
            <person name="Jiao Y."/>
            <person name="Hori C."/>
            <person name="Ishida J.K."/>
            <person name="Kasahara H."/>
            <person name="Kiba T."/>
            <person name="Kim M.S."/>
            <person name="Koo N."/>
            <person name="Laohavisit A."/>
            <person name="Lee Y.H."/>
            <person name="Lumba S."/>
            <person name="McCourt P."/>
            <person name="Mortimer J.C."/>
            <person name="Mutuku J.M."/>
            <person name="Nomura T."/>
            <person name="Sasaki-Sekimoto Y."/>
            <person name="Seto Y."/>
            <person name="Wang Y."/>
            <person name="Wakatake T."/>
            <person name="Sakakibara H."/>
            <person name="Demura T."/>
            <person name="Yamaguchi S."/>
            <person name="Yoneyama K."/>
            <person name="Manabe R.I."/>
            <person name="Nelson D.C."/>
            <person name="Schulman A.H."/>
            <person name="Timko M.P."/>
            <person name="dePamphilis C.W."/>
            <person name="Choi D."/>
            <person name="Shirasu K."/>
        </authorList>
    </citation>
    <scope>NUCLEOTIDE SEQUENCE [LARGE SCALE GENOMIC DNA]</scope>
    <source>
        <strain evidence="3">cv. UVA1</strain>
    </source>
</reference>
<feature type="transmembrane region" description="Helical" evidence="1">
    <location>
        <begin position="201"/>
        <end position="226"/>
    </location>
</feature>
<keyword evidence="1" id="KW-0472">Membrane</keyword>
<evidence type="ECO:0000256" key="1">
    <source>
        <dbReference type="SAM" id="Phobius"/>
    </source>
</evidence>
<keyword evidence="1" id="KW-0812">Transmembrane</keyword>
<organism evidence="2 3">
    <name type="scientific">Striga asiatica</name>
    <name type="common">Asiatic witchweed</name>
    <name type="synonym">Buchnera asiatica</name>
    <dbReference type="NCBI Taxonomy" id="4170"/>
    <lineage>
        <taxon>Eukaryota</taxon>
        <taxon>Viridiplantae</taxon>
        <taxon>Streptophyta</taxon>
        <taxon>Embryophyta</taxon>
        <taxon>Tracheophyta</taxon>
        <taxon>Spermatophyta</taxon>
        <taxon>Magnoliopsida</taxon>
        <taxon>eudicotyledons</taxon>
        <taxon>Gunneridae</taxon>
        <taxon>Pentapetalae</taxon>
        <taxon>asterids</taxon>
        <taxon>lamiids</taxon>
        <taxon>Lamiales</taxon>
        <taxon>Orobanchaceae</taxon>
        <taxon>Buchnereae</taxon>
        <taxon>Striga</taxon>
    </lineage>
</organism>
<feature type="non-terminal residue" evidence="2">
    <location>
        <position position="1"/>
    </location>
</feature>
<dbReference type="Proteomes" id="UP000325081">
    <property type="component" value="Unassembled WGS sequence"/>
</dbReference>
<proteinExistence type="predicted"/>
<keyword evidence="1" id="KW-1133">Transmembrane helix</keyword>